<proteinExistence type="predicted"/>
<name>A0ABD7YT22_9LACO</name>
<dbReference type="EMBL" id="CP114509">
    <property type="protein sequence ID" value="WHS17234.1"/>
    <property type="molecule type" value="Genomic_DNA"/>
</dbReference>
<accession>A0ABD7YT22</accession>
<reference evidence="1 2" key="1">
    <citation type="submission" date="2022-12" db="EMBL/GenBank/DDBJ databases">
        <title>Assessment of beneficial effects and identification of host adaptation-associated genes of Ligilactobacillus salivarius isolated from Meles meles.</title>
        <authorList>
            <person name="Wang Y."/>
        </authorList>
    </citation>
    <scope>NUCLEOTIDE SEQUENCE [LARGE SCALE GENOMIC DNA]</scope>
    <source>
        <strain evidence="1 2">S35</strain>
    </source>
</reference>
<evidence type="ECO:0000313" key="2">
    <source>
        <dbReference type="Proteomes" id="UP001224533"/>
    </source>
</evidence>
<evidence type="ECO:0000313" key="1">
    <source>
        <dbReference type="EMBL" id="WHS17234.1"/>
    </source>
</evidence>
<sequence length="93" mass="10700">MNLENGDNIEKWFDELVKPQSEVKKGSKETKVFLANGKMIRFDNVSSTKEFRESGNKAVLLIKHFDEQTGKKRISCFDLSKENIIGYSVENEL</sequence>
<protein>
    <submittedName>
        <fullName evidence="1">Uncharacterized protein</fullName>
    </submittedName>
</protein>
<gene>
    <name evidence="1" type="ORF">O2U02_07050</name>
</gene>
<dbReference type="AlphaFoldDB" id="A0ABD7YT22"/>
<dbReference type="RefSeq" id="WP_283473507.1">
    <property type="nucleotide sequence ID" value="NZ_CP114501.1"/>
</dbReference>
<organism evidence="1 2">
    <name type="scientific">Ligilactobacillus salivarius</name>
    <dbReference type="NCBI Taxonomy" id="1624"/>
    <lineage>
        <taxon>Bacteria</taxon>
        <taxon>Bacillati</taxon>
        <taxon>Bacillota</taxon>
        <taxon>Bacilli</taxon>
        <taxon>Lactobacillales</taxon>
        <taxon>Lactobacillaceae</taxon>
        <taxon>Ligilactobacillus</taxon>
    </lineage>
</organism>
<dbReference type="Proteomes" id="UP001224533">
    <property type="component" value="Chromosome"/>
</dbReference>